<feature type="transmembrane region" description="Helical" evidence="1">
    <location>
        <begin position="66"/>
        <end position="84"/>
    </location>
</feature>
<evidence type="ECO:0000313" key="2">
    <source>
        <dbReference type="EMBL" id="KAK9007618.1"/>
    </source>
</evidence>
<gene>
    <name evidence="2" type="ORF">V6N11_074538</name>
</gene>
<keyword evidence="1" id="KW-0472">Membrane</keyword>
<keyword evidence="1" id="KW-1133">Transmembrane helix</keyword>
<name>A0ABR2R3T9_9ROSI</name>
<sequence length="87" mass="9687">MEVGELGPESHAGMGQSNIRFLWDFAVGNTVMSADAPLLGKWQQTMWLLNSLIFFGLPSSVSPSPLLYFHVYSISSLVLGFYRFSLQ</sequence>
<evidence type="ECO:0000313" key="3">
    <source>
        <dbReference type="Proteomes" id="UP001396334"/>
    </source>
</evidence>
<keyword evidence="3" id="KW-1185">Reference proteome</keyword>
<accession>A0ABR2R3T9</accession>
<comment type="caution">
    <text evidence="2">The sequence shown here is derived from an EMBL/GenBank/DDBJ whole genome shotgun (WGS) entry which is preliminary data.</text>
</comment>
<dbReference type="Proteomes" id="UP001396334">
    <property type="component" value="Unassembled WGS sequence"/>
</dbReference>
<evidence type="ECO:0000256" key="1">
    <source>
        <dbReference type="SAM" id="Phobius"/>
    </source>
</evidence>
<proteinExistence type="predicted"/>
<reference evidence="2 3" key="1">
    <citation type="journal article" date="2024" name="G3 (Bethesda)">
        <title>Genome assembly of Hibiscus sabdariffa L. provides insights into metabolisms of medicinal natural products.</title>
        <authorList>
            <person name="Kim T."/>
        </authorList>
    </citation>
    <scope>NUCLEOTIDE SEQUENCE [LARGE SCALE GENOMIC DNA]</scope>
    <source>
        <strain evidence="2">TK-2024</strain>
        <tissue evidence="2">Old leaves</tissue>
    </source>
</reference>
<protein>
    <submittedName>
        <fullName evidence="2">Uncharacterized protein</fullName>
    </submittedName>
</protein>
<organism evidence="2 3">
    <name type="scientific">Hibiscus sabdariffa</name>
    <name type="common">roselle</name>
    <dbReference type="NCBI Taxonomy" id="183260"/>
    <lineage>
        <taxon>Eukaryota</taxon>
        <taxon>Viridiplantae</taxon>
        <taxon>Streptophyta</taxon>
        <taxon>Embryophyta</taxon>
        <taxon>Tracheophyta</taxon>
        <taxon>Spermatophyta</taxon>
        <taxon>Magnoliopsida</taxon>
        <taxon>eudicotyledons</taxon>
        <taxon>Gunneridae</taxon>
        <taxon>Pentapetalae</taxon>
        <taxon>rosids</taxon>
        <taxon>malvids</taxon>
        <taxon>Malvales</taxon>
        <taxon>Malvaceae</taxon>
        <taxon>Malvoideae</taxon>
        <taxon>Hibiscus</taxon>
    </lineage>
</organism>
<dbReference type="EMBL" id="JBBPBN010000026">
    <property type="protein sequence ID" value="KAK9007618.1"/>
    <property type="molecule type" value="Genomic_DNA"/>
</dbReference>
<keyword evidence="1" id="KW-0812">Transmembrane</keyword>